<reference evidence="1" key="1">
    <citation type="submission" date="2020-04" db="EMBL/GenBank/DDBJ databases">
        <authorList>
            <person name="Chiriac C."/>
            <person name="Salcher M."/>
            <person name="Ghai R."/>
            <person name="Kavagutti S V."/>
        </authorList>
    </citation>
    <scope>NUCLEOTIDE SEQUENCE</scope>
</reference>
<evidence type="ECO:0000313" key="1">
    <source>
        <dbReference type="EMBL" id="CAB4140073.1"/>
    </source>
</evidence>
<proteinExistence type="predicted"/>
<gene>
    <name evidence="1" type="ORF">UFOVP398_3</name>
</gene>
<accession>A0A6J5M3D3</accession>
<dbReference type="EMBL" id="LR796376">
    <property type="protein sequence ID" value="CAB4140073.1"/>
    <property type="molecule type" value="Genomic_DNA"/>
</dbReference>
<name>A0A6J5M3D3_9CAUD</name>
<organism evidence="1">
    <name type="scientific">uncultured Caudovirales phage</name>
    <dbReference type="NCBI Taxonomy" id="2100421"/>
    <lineage>
        <taxon>Viruses</taxon>
        <taxon>Duplodnaviria</taxon>
        <taxon>Heunggongvirae</taxon>
        <taxon>Uroviricota</taxon>
        <taxon>Caudoviricetes</taxon>
        <taxon>Peduoviridae</taxon>
        <taxon>Maltschvirus</taxon>
        <taxon>Maltschvirus maltsch</taxon>
    </lineage>
</organism>
<protein>
    <submittedName>
        <fullName evidence="1">Uncharacterized protein</fullName>
    </submittedName>
</protein>
<sequence>MLAAKVAETHLRDLPDWQVAQVLNEPDATLPVIVDRVTTTIGPNSIMQCLGNQAGALLLDALESAVDNKQVKWFLATLLAKQVDISSDSARAMVETIAGLGIITAQQAVAIKALGEAVRYPSWAQHYNVEVTARTVGIARGAKE</sequence>